<organism evidence="2 3">
    <name type="scientific">Arthrobotrys conoides</name>
    <dbReference type="NCBI Taxonomy" id="74498"/>
    <lineage>
        <taxon>Eukaryota</taxon>
        <taxon>Fungi</taxon>
        <taxon>Dikarya</taxon>
        <taxon>Ascomycota</taxon>
        <taxon>Pezizomycotina</taxon>
        <taxon>Orbiliomycetes</taxon>
        <taxon>Orbiliales</taxon>
        <taxon>Orbiliaceae</taxon>
        <taxon>Arthrobotrys</taxon>
    </lineage>
</organism>
<feature type="compositionally biased region" description="Polar residues" evidence="1">
    <location>
        <begin position="426"/>
        <end position="437"/>
    </location>
</feature>
<proteinExistence type="predicted"/>
<sequence>MRVSGRRRVYEEARRMVPGSIYVPRLPNDPTRSSYCIGNVVVPPWTKLYDLSSDDPEKWDSYKRALDALRKTFNEFRSDPETVKNILGLQPTELPPLSELNVYDAEDSEEAVDRVNVNMHQNLDMLSGMGSLEKCIIRPAGQGVPDMANLVVDPSTPRPQAGVITDSVNSFSDIDTGPAILKKQKLTNQEPNVVGNPEAMPGLFLDYARPYFLQKSVPENKPKIWVAPQLPESIPQVPGRDMTQQFFKSFPFTPNLQFQSAPQYQMQSYPPYNPQLQSTYNPPFQALNNPQLGSQYFPQFQFQPIQQFQAIPQPVVEKQPNPPNKGINAQSQGSGTSGLNKEKLLELEYIVSRYSKGATKKKFESEILGRRAGEKKQEFEPDRNQIRQEIKDRFQNIPPKVLDQIREDQLNRIRVGPRKQDIPVRPNTNLLPTNQVGVDNPPPYNPSQYEQNFLSSISNVKWNPDDFSMVPPRYLTEERQRNENLRSLQAQMMNPDPFGQMQGSLFGNNNPLRGNREQQAGSKVDFEALMKLFNQEDKDKQQK</sequence>
<feature type="compositionally biased region" description="Polar residues" evidence="1">
    <location>
        <begin position="327"/>
        <end position="338"/>
    </location>
</feature>
<feature type="region of interest" description="Disordered" evidence="1">
    <location>
        <begin position="318"/>
        <end position="338"/>
    </location>
</feature>
<dbReference type="EMBL" id="JAVHJM010000004">
    <property type="protein sequence ID" value="KAK6514965.1"/>
    <property type="molecule type" value="Genomic_DNA"/>
</dbReference>
<gene>
    <name evidence="2" type="ORF">TWF506_007323</name>
</gene>
<name>A0AAN8RXX7_9PEZI</name>
<feature type="region of interest" description="Disordered" evidence="1">
    <location>
        <begin position="419"/>
        <end position="441"/>
    </location>
</feature>
<protein>
    <submittedName>
        <fullName evidence="2">Uncharacterized protein</fullName>
    </submittedName>
</protein>
<reference evidence="2 3" key="1">
    <citation type="submission" date="2019-10" db="EMBL/GenBank/DDBJ databases">
        <authorList>
            <person name="Palmer J.M."/>
        </authorList>
    </citation>
    <scope>NUCLEOTIDE SEQUENCE [LARGE SCALE GENOMIC DNA]</scope>
    <source>
        <strain evidence="2 3">TWF506</strain>
    </source>
</reference>
<keyword evidence="3" id="KW-1185">Reference proteome</keyword>
<evidence type="ECO:0000313" key="2">
    <source>
        <dbReference type="EMBL" id="KAK6514965.1"/>
    </source>
</evidence>
<evidence type="ECO:0000256" key="1">
    <source>
        <dbReference type="SAM" id="MobiDB-lite"/>
    </source>
</evidence>
<comment type="caution">
    <text evidence="2">The sequence shown here is derived from an EMBL/GenBank/DDBJ whole genome shotgun (WGS) entry which is preliminary data.</text>
</comment>
<accession>A0AAN8RXX7</accession>
<dbReference type="AlphaFoldDB" id="A0AAN8RXX7"/>
<dbReference type="Proteomes" id="UP001307849">
    <property type="component" value="Unassembled WGS sequence"/>
</dbReference>
<evidence type="ECO:0000313" key="3">
    <source>
        <dbReference type="Proteomes" id="UP001307849"/>
    </source>
</evidence>